<sequence>MPPSAAKAATLPDPLADDAPAISAQAANAANATNTTIGTNAVLEPAAPRIAGMLAVSVLILVTLARAFGAGAALFWLAGAAALLLIATGYRRINARLRGTSLILFCVGLAVLPFARAPLEALQRGVFVAALLVSLTGSVMLIARCAMQSHRIGQLGGGLRERDGPARYLSFTLTSQFFSGILGLAGANLMFVMAAPSTEPKSETRTATVVAVGRGFAAASCWSPVFGNMAILLALYPTLHWIEVFPVGLAVGQMTILIGALLDARARTDHAPAMPRTSTSTLLIDALPLLITLLGFLASIMLVSRALHIVISAAIVLLAPLVSFGFHAANGRARRRVADGLAGVAGAMSYFPALASEALLFMAAGCAGSILASAFPQSWIAAIGAALGGHAFFGLAFLIAAILATALAGIHPVLSAVFLASSLTPQALDLPPITHMAAILAGWGISTSVTPFSVLSLTASRYAEVGLAEISLGRNWRFALVNSLVACAVLTGAAALMR</sequence>
<dbReference type="Proteomes" id="UP000622890">
    <property type="component" value="Unassembled WGS sequence"/>
</dbReference>
<feature type="transmembrane region" description="Helical" evidence="1">
    <location>
        <begin position="433"/>
        <end position="457"/>
    </location>
</feature>
<keyword evidence="1" id="KW-1133">Transmembrane helix</keyword>
<feature type="transmembrane region" description="Helical" evidence="1">
    <location>
        <begin position="395"/>
        <end position="421"/>
    </location>
</feature>
<feature type="transmembrane region" description="Helical" evidence="1">
    <location>
        <begin position="370"/>
        <end position="388"/>
    </location>
</feature>
<feature type="transmembrane region" description="Helical" evidence="1">
    <location>
        <begin position="309"/>
        <end position="329"/>
    </location>
</feature>
<proteinExistence type="predicted"/>
<feature type="transmembrane region" description="Helical" evidence="1">
    <location>
        <begin position="102"/>
        <end position="119"/>
    </location>
</feature>
<feature type="transmembrane region" description="Helical" evidence="1">
    <location>
        <begin position="282"/>
        <end position="303"/>
    </location>
</feature>
<protein>
    <submittedName>
        <fullName evidence="2">Uncharacterized protein</fullName>
    </submittedName>
</protein>
<feature type="transmembrane region" description="Helical" evidence="1">
    <location>
        <begin position="125"/>
        <end position="147"/>
    </location>
</feature>
<dbReference type="RefSeq" id="WP_200593622.1">
    <property type="nucleotide sequence ID" value="NZ_JAEPBG010000007.1"/>
</dbReference>
<name>A0A934SV46_9BURK</name>
<feature type="transmembrane region" description="Helical" evidence="1">
    <location>
        <begin position="478"/>
        <end position="497"/>
    </location>
</feature>
<accession>A0A934SV46</accession>
<feature type="transmembrane region" description="Helical" evidence="1">
    <location>
        <begin position="239"/>
        <end position="262"/>
    </location>
</feature>
<evidence type="ECO:0000256" key="1">
    <source>
        <dbReference type="SAM" id="Phobius"/>
    </source>
</evidence>
<keyword evidence="1" id="KW-0812">Transmembrane</keyword>
<comment type="caution">
    <text evidence="2">The sequence shown here is derived from an EMBL/GenBank/DDBJ whole genome shotgun (WGS) entry which is preliminary data.</text>
</comment>
<organism evidence="2 3">
    <name type="scientific">Noviherbaspirillum pedocola</name>
    <dbReference type="NCBI Taxonomy" id="2801341"/>
    <lineage>
        <taxon>Bacteria</taxon>
        <taxon>Pseudomonadati</taxon>
        <taxon>Pseudomonadota</taxon>
        <taxon>Betaproteobacteria</taxon>
        <taxon>Burkholderiales</taxon>
        <taxon>Oxalobacteraceae</taxon>
        <taxon>Noviherbaspirillum</taxon>
    </lineage>
</organism>
<dbReference type="AlphaFoldDB" id="A0A934SV46"/>
<feature type="transmembrane region" description="Helical" evidence="1">
    <location>
        <begin position="168"/>
        <end position="195"/>
    </location>
</feature>
<evidence type="ECO:0000313" key="2">
    <source>
        <dbReference type="EMBL" id="MBK4736297.1"/>
    </source>
</evidence>
<reference evidence="2" key="1">
    <citation type="submission" date="2021-01" db="EMBL/GenBank/DDBJ databases">
        <title>Genome sequence of strain Noviherbaspirillum sp. DKR-6.</title>
        <authorList>
            <person name="Chaudhary D.K."/>
        </authorList>
    </citation>
    <scope>NUCLEOTIDE SEQUENCE</scope>
    <source>
        <strain evidence="2">DKR-6</strain>
    </source>
</reference>
<feature type="transmembrane region" description="Helical" evidence="1">
    <location>
        <begin position="74"/>
        <end position="90"/>
    </location>
</feature>
<feature type="transmembrane region" description="Helical" evidence="1">
    <location>
        <begin position="341"/>
        <end position="364"/>
    </location>
</feature>
<gene>
    <name evidence="2" type="ORF">JJB74_16865</name>
</gene>
<keyword evidence="1" id="KW-0472">Membrane</keyword>
<evidence type="ECO:0000313" key="3">
    <source>
        <dbReference type="Proteomes" id="UP000622890"/>
    </source>
</evidence>
<keyword evidence="3" id="KW-1185">Reference proteome</keyword>
<dbReference type="EMBL" id="JAEPBG010000007">
    <property type="protein sequence ID" value="MBK4736297.1"/>
    <property type="molecule type" value="Genomic_DNA"/>
</dbReference>